<dbReference type="Gene3D" id="1.25.10.10">
    <property type="entry name" value="Leucine-rich Repeat Variant"/>
    <property type="match status" value="1"/>
</dbReference>
<dbReference type="EMBL" id="OD566776">
    <property type="protein sequence ID" value="CAD7444622.1"/>
    <property type="molecule type" value="Genomic_DNA"/>
</dbReference>
<evidence type="ECO:0000313" key="2">
    <source>
        <dbReference type="EMBL" id="CAD7444622.1"/>
    </source>
</evidence>
<feature type="region of interest" description="Disordered" evidence="1">
    <location>
        <begin position="1"/>
        <end position="21"/>
    </location>
</feature>
<name>A0A7R9I246_9NEOP</name>
<reference evidence="2" key="1">
    <citation type="submission" date="2020-11" db="EMBL/GenBank/DDBJ databases">
        <authorList>
            <person name="Tran Van P."/>
        </authorList>
    </citation>
    <scope>NUCLEOTIDE SEQUENCE</scope>
</reference>
<organism evidence="2">
    <name type="scientific">Timema bartmani</name>
    <dbReference type="NCBI Taxonomy" id="61472"/>
    <lineage>
        <taxon>Eukaryota</taxon>
        <taxon>Metazoa</taxon>
        <taxon>Ecdysozoa</taxon>
        <taxon>Arthropoda</taxon>
        <taxon>Hexapoda</taxon>
        <taxon>Insecta</taxon>
        <taxon>Pterygota</taxon>
        <taxon>Neoptera</taxon>
        <taxon>Polyneoptera</taxon>
        <taxon>Phasmatodea</taxon>
        <taxon>Timematodea</taxon>
        <taxon>Timematoidea</taxon>
        <taxon>Timematidae</taxon>
        <taxon>Timema</taxon>
    </lineage>
</organism>
<dbReference type="PANTHER" id="PTHR16356">
    <property type="entry name" value="TRANSMEMBRANE AND COILED-COIL DOMAIN-CONTAINING PROTEIN 6 TMCO6"/>
    <property type="match status" value="1"/>
</dbReference>
<sequence>MDSSIELIRDHGRKSGKQYRREQRENVLNHNRGTLGVLSFKETSPHEVKGLAEKLKHKGKLKHQDLADLKQALIQQEDNIEAFFGVDGALNGLVRELSVWSEHWELELKKLICTRDQAISVFSSFAWGEILIHKYLGGYLPHLTWTKGTNASHQIAAANCCCNLALGSDTYCRRVTKAAAPYLISHLESLNNLTVETCAWTIGNLACGDQKSWTILHAQGALHKPEERRTLATCTCNLLSREQESHWLIFLLSCYVECTYIFLDNYVTSQALKLLSQRINIDDTKPQLTSTTALIRIIGNLASEESGRSAMEIVSAYKSDPNVVMSLFEHTLMSPYSHVQKESLWLLGLILTWQDAAEHTEATDCPPSPFFSSGLLRPIQWRVEAVALRHELNHLFKAYCDVLGQGAQTVLSDTLAQSVACLAGFYSRHGQKCIIEYKKQELVISIGIAIVTNPWNQEIMGSLRRREFPPEQIYTILHVCRTLYRLSAFASQFPIPIWRQVWCLSTCIRASEASVSHNTEVSEVGHRAMFIAVSVGHLHCWLRDVQSTSDTLSCVTFFSYARTMFQ</sequence>
<dbReference type="InterPro" id="IPR011989">
    <property type="entry name" value="ARM-like"/>
</dbReference>
<evidence type="ECO:0000256" key="1">
    <source>
        <dbReference type="SAM" id="MobiDB-lite"/>
    </source>
</evidence>
<dbReference type="InterPro" id="IPR016024">
    <property type="entry name" value="ARM-type_fold"/>
</dbReference>
<evidence type="ECO:0008006" key="3">
    <source>
        <dbReference type="Google" id="ProtNLM"/>
    </source>
</evidence>
<dbReference type="SUPFAM" id="SSF48371">
    <property type="entry name" value="ARM repeat"/>
    <property type="match status" value="1"/>
</dbReference>
<proteinExistence type="predicted"/>
<dbReference type="AlphaFoldDB" id="A0A7R9I246"/>
<accession>A0A7R9I246</accession>
<gene>
    <name evidence="2" type="ORF">TBIB3V08_LOCUS6995</name>
</gene>
<dbReference type="PANTHER" id="PTHR16356:SF1">
    <property type="entry name" value="TRANSMEMBRANE AND COILED-COIL DOMAIN-CONTAINING PROTEIN 6"/>
    <property type="match status" value="1"/>
</dbReference>
<protein>
    <recommendedName>
        <fullName evidence="3">Importin subunit alpha</fullName>
    </recommendedName>
</protein>